<keyword evidence="3 10" id="KW-0963">Cytoplasm</keyword>
<evidence type="ECO:0000256" key="4">
    <source>
        <dbReference type="ARBA" id="ARBA00022679"/>
    </source>
</evidence>
<proteinExistence type="inferred from homology"/>
<evidence type="ECO:0000256" key="8">
    <source>
        <dbReference type="ARBA" id="ARBA00033696"/>
    </source>
</evidence>
<keyword evidence="13" id="KW-1185">Reference proteome</keyword>
<evidence type="ECO:0000256" key="3">
    <source>
        <dbReference type="ARBA" id="ARBA00022490"/>
    </source>
</evidence>
<sequence>MNRKQVYEVLKRENISVPRFATVERGPGLPEPTIIEHEDAIEIEGVLFQKPFVEKPLSAEEHDINIYFPSSAGGGSQHLFRKVGNLSSKYNIKFSKIRRDRSYIYEEFMATDGTDVKVYTVGDDYAHAEARKSPALDGKVERDHDGKEVRYPVILTPREKIIAKKVSKGFKQLICGFDLLRANGMSYVCDVNGFSFVKSSRKYYDDCSQILAMVITREIAPQMFQVVYGFNQTAPDDTPLVPTTCGTIMELRCVIGVLRHGDRTPKQKMKMEVTHKRFFDLFDRLTRTNQRELKLKRPAQLQEVLDIVREILEDIEAGHECEDNKAKYEQLKYVLEMHGSFSGINRKIQLKYQPKSKKVASVDQDVSKPALLLVAKWGGELTDAGRQQAEELGKAFRCIYPSGDGNYSKDPGLGLLRLHSTYRHDLKIYASDEGRVQMTAAAFAKGFLALEGELPPILVQMVKSANTNGLLDNDNHWTDLQETVKSRIKQAMSKDRDFDEKDFETLVPTLSNSIISAMNFVKNPKETCRRLHEYVTRLVQNINESSTESKIQLYQGESWDLLMRRWTKLLKDFRASETKDFDLSKISDIYDNIKYDVQHNPGILIEEDIQGFFSCAKALADIIVPQEYGITLEDKLLIGQRICTPLMRKILSDARYTEVDECTRLHAGYSKGVASPERFVRTRLYFTSESHLHALITIMRYGSLSDPLLDEQWCRAMEYISSVSELNYLSQIVIMIYEDPSEQPKTPERYHVEVHFSPGAYALCHDIPEGTGFRSVDSMSQMNAMWD</sequence>
<keyword evidence="7 10" id="KW-0067">ATP-binding</keyword>
<dbReference type="Gene3D" id="3.40.50.11950">
    <property type="match status" value="1"/>
</dbReference>
<evidence type="ECO:0000256" key="1">
    <source>
        <dbReference type="ARBA" id="ARBA00004514"/>
    </source>
</evidence>
<accession>A0ABD2QGN1</accession>
<organism evidence="12 13">
    <name type="scientific">Cichlidogyrus casuarinus</name>
    <dbReference type="NCBI Taxonomy" id="1844966"/>
    <lineage>
        <taxon>Eukaryota</taxon>
        <taxon>Metazoa</taxon>
        <taxon>Spiralia</taxon>
        <taxon>Lophotrochozoa</taxon>
        <taxon>Platyhelminthes</taxon>
        <taxon>Monogenea</taxon>
        <taxon>Monopisthocotylea</taxon>
        <taxon>Dactylogyridea</taxon>
        <taxon>Ancyrocephalidae</taxon>
        <taxon>Cichlidogyrus</taxon>
    </lineage>
</organism>
<dbReference type="GO" id="GO:0005524">
    <property type="term" value="F:ATP binding"/>
    <property type="evidence" value="ECO:0007669"/>
    <property type="project" value="UniProtKB-KW"/>
</dbReference>
<evidence type="ECO:0000259" key="11">
    <source>
        <dbReference type="Pfam" id="PF08443"/>
    </source>
</evidence>
<evidence type="ECO:0000256" key="2">
    <source>
        <dbReference type="ARBA" id="ARBA00005609"/>
    </source>
</evidence>
<dbReference type="GO" id="GO:0000828">
    <property type="term" value="F:inositol hexakisphosphate kinase activity"/>
    <property type="evidence" value="ECO:0007669"/>
    <property type="project" value="UniProtKB-ARBA"/>
</dbReference>
<dbReference type="Pfam" id="PF08443">
    <property type="entry name" value="RimK"/>
    <property type="match status" value="1"/>
</dbReference>
<keyword evidence="4 10" id="KW-0808">Transferase</keyword>
<dbReference type="GO" id="GO:0005829">
    <property type="term" value="C:cytosol"/>
    <property type="evidence" value="ECO:0007669"/>
    <property type="project" value="UniProtKB-SubCell"/>
</dbReference>
<evidence type="ECO:0000313" key="13">
    <source>
        <dbReference type="Proteomes" id="UP001626550"/>
    </source>
</evidence>
<name>A0ABD2QGN1_9PLAT</name>
<dbReference type="FunFam" id="3.30.470.20:FF:000003">
    <property type="entry name" value="Inositol hexakisphosphate and diphosphoinositol-pentakisphosphate kinase"/>
    <property type="match status" value="1"/>
</dbReference>
<dbReference type="InterPro" id="IPR013651">
    <property type="entry name" value="ATP-grasp_RimK-type"/>
</dbReference>
<evidence type="ECO:0000256" key="7">
    <source>
        <dbReference type="ARBA" id="ARBA00022840"/>
    </source>
</evidence>
<evidence type="ECO:0000256" key="6">
    <source>
        <dbReference type="ARBA" id="ARBA00022777"/>
    </source>
</evidence>
<dbReference type="InterPro" id="IPR037446">
    <property type="entry name" value="His_Pase_VIP1"/>
</dbReference>
<dbReference type="InterPro" id="IPR000560">
    <property type="entry name" value="His_Pase_clade-2"/>
</dbReference>
<evidence type="ECO:0000256" key="5">
    <source>
        <dbReference type="ARBA" id="ARBA00022741"/>
    </source>
</evidence>
<dbReference type="EC" id="2.7.4.24" evidence="10"/>
<comment type="catalytic activity">
    <reaction evidence="9">
        <text>1D-myo-inositol hexakisphosphate + ATP = 1-diphospho-1D-myo-inositol 2,3,4,5,6-pentakisphosphate + ADP</text>
        <dbReference type="Rhea" id="RHEA:37459"/>
        <dbReference type="ChEBI" id="CHEBI:30616"/>
        <dbReference type="ChEBI" id="CHEBI:58130"/>
        <dbReference type="ChEBI" id="CHEBI:74946"/>
        <dbReference type="ChEBI" id="CHEBI:456216"/>
        <dbReference type="EC" id="2.7.4.24"/>
    </reaction>
    <physiologicalReaction direction="left-to-right" evidence="9">
        <dbReference type="Rhea" id="RHEA:37460"/>
    </physiologicalReaction>
</comment>
<comment type="similarity">
    <text evidence="2 10">Belongs to the histidine acid phosphatase family. VIP1 subfamily.</text>
</comment>
<dbReference type="EMBL" id="JBJKFK010000214">
    <property type="protein sequence ID" value="KAL3318692.1"/>
    <property type="molecule type" value="Genomic_DNA"/>
</dbReference>
<dbReference type="CDD" id="cd07061">
    <property type="entry name" value="HP_HAP_like"/>
    <property type="match status" value="1"/>
</dbReference>
<evidence type="ECO:0000256" key="10">
    <source>
        <dbReference type="RuleBase" id="RU365032"/>
    </source>
</evidence>
<dbReference type="PANTHER" id="PTHR12750">
    <property type="entry name" value="DIPHOSPHOINOSITOL PENTAKISPHOSPHATE KINASE"/>
    <property type="match status" value="1"/>
</dbReference>
<evidence type="ECO:0000313" key="12">
    <source>
        <dbReference type="EMBL" id="KAL3318692.1"/>
    </source>
</evidence>
<dbReference type="Proteomes" id="UP001626550">
    <property type="component" value="Unassembled WGS sequence"/>
</dbReference>
<dbReference type="PANTHER" id="PTHR12750:SF9">
    <property type="entry name" value="INOSITOL HEXAKISPHOSPHATE AND DIPHOSPHOINOSITOL-PENTAKISPHOSPHATE KINASE"/>
    <property type="match status" value="1"/>
</dbReference>
<dbReference type="Gene3D" id="3.30.470.20">
    <property type="entry name" value="ATP-grasp fold, B domain"/>
    <property type="match status" value="1"/>
</dbReference>
<comment type="function">
    <text evidence="10">Bifunctional inositol kinase that acts in concert with the IP6K kinases to synthesize the diphosphate group-containing inositol pyrophosphates diphosphoinositol pentakisphosphate, PP-InsP5, and bis-diphosphoinositol tetrakisphosphate, (PP)2-InsP4. PP-InsP5 and (PP)2-InsP4, also respectively called InsP7 and InsP8, may regulate a variety of cellular processes, including apoptosis, vesicle trafficking, cytoskeletal dynamics, and exocytosis. Phosphorylates inositol hexakisphosphate (InsP6).</text>
</comment>
<gene>
    <name evidence="12" type="primary">PPIP5K1</name>
    <name evidence="12" type="ORF">Ciccas_002645</name>
</gene>
<comment type="caution">
    <text evidence="12">The sequence shown here is derived from an EMBL/GenBank/DDBJ whole genome shotgun (WGS) entry which is preliminary data.</text>
</comment>
<dbReference type="Pfam" id="PF00328">
    <property type="entry name" value="His_Phos_2"/>
    <property type="match status" value="1"/>
</dbReference>
<protein>
    <recommendedName>
        <fullName evidence="10">Inositol hexakisphosphate and diphosphoinositol-pentakisphosphate kinase</fullName>
        <ecNumber evidence="10">2.7.4.24</ecNumber>
    </recommendedName>
</protein>
<dbReference type="AlphaFoldDB" id="A0ABD2QGN1"/>
<dbReference type="SUPFAM" id="SSF53254">
    <property type="entry name" value="Phosphoglycerate mutase-like"/>
    <property type="match status" value="1"/>
</dbReference>
<comment type="subcellular location">
    <subcellularLocation>
        <location evidence="1 10">Cytoplasm</location>
        <location evidence="1 10">Cytosol</location>
    </subcellularLocation>
</comment>
<evidence type="ECO:0000256" key="9">
    <source>
        <dbReference type="ARBA" id="ARBA00034629"/>
    </source>
</evidence>
<comment type="catalytic activity">
    <reaction evidence="8">
        <text>5-diphospho-1D-myo-inositol 1,2,3,4,6-pentakisphosphate + ATP + H(+) = 1,5-bis(diphospho)-1D-myo-inositol 2,3,4,6-tetrakisphosphate + ADP</text>
        <dbReference type="Rhea" id="RHEA:10276"/>
        <dbReference type="ChEBI" id="CHEBI:15378"/>
        <dbReference type="ChEBI" id="CHEBI:30616"/>
        <dbReference type="ChEBI" id="CHEBI:58628"/>
        <dbReference type="ChEBI" id="CHEBI:77983"/>
        <dbReference type="ChEBI" id="CHEBI:456216"/>
        <dbReference type="EC" id="2.7.4.24"/>
    </reaction>
    <physiologicalReaction direction="left-to-right" evidence="8">
        <dbReference type="Rhea" id="RHEA:10277"/>
    </physiologicalReaction>
</comment>
<keyword evidence="5 10" id="KW-0547">Nucleotide-binding</keyword>
<feature type="domain" description="ATP-grasp fold RimK-type" evidence="11">
    <location>
        <begin position="104"/>
        <end position="202"/>
    </location>
</feature>
<dbReference type="SUPFAM" id="SSF56059">
    <property type="entry name" value="Glutathione synthetase ATP-binding domain-like"/>
    <property type="match status" value="1"/>
</dbReference>
<dbReference type="GO" id="GO:0000829">
    <property type="term" value="F:diphosphoinositol pentakisphosphate kinase activity"/>
    <property type="evidence" value="ECO:0007669"/>
    <property type="project" value="UniProtKB-ARBA"/>
</dbReference>
<dbReference type="InterPro" id="IPR029033">
    <property type="entry name" value="His_PPase_superfam"/>
</dbReference>
<keyword evidence="6 10" id="KW-0418">Kinase</keyword>
<reference evidence="12 13" key="1">
    <citation type="submission" date="2024-11" db="EMBL/GenBank/DDBJ databases">
        <title>Adaptive evolution of stress response genes in parasites aligns with host niche diversity.</title>
        <authorList>
            <person name="Hahn C."/>
            <person name="Resl P."/>
        </authorList>
    </citation>
    <scope>NUCLEOTIDE SEQUENCE [LARGE SCALE GENOMIC DNA]</scope>
    <source>
        <strain evidence="12">EGGRZ-B1_66</strain>
        <tissue evidence="12">Body</tissue>
    </source>
</reference>
<dbReference type="Gene3D" id="3.40.50.1240">
    <property type="entry name" value="Phosphoglycerate mutase-like"/>
    <property type="match status" value="1"/>
</dbReference>